<dbReference type="GO" id="GO:0004722">
    <property type="term" value="F:protein serine/threonine phosphatase activity"/>
    <property type="evidence" value="ECO:0007669"/>
    <property type="project" value="UniProtKB-EC"/>
</dbReference>
<proteinExistence type="inferred from homology"/>
<evidence type="ECO:0000259" key="12">
    <source>
        <dbReference type="PROSITE" id="PS51746"/>
    </source>
</evidence>
<keyword evidence="7" id="KW-0460">Magnesium</keyword>
<dbReference type="eggNOG" id="KOG0698">
    <property type="taxonomic scope" value="Eukaryota"/>
</dbReference>
<keyword evidence="8" id="KW-0904">Protein phosphatase</keyword>
<feature type="domain" description="PPM-type phosphatase" evidence="12">
    <location>
        <begin position="138"/>
        <end position="457"/>
    </location>
</feature>
<keyword evidence="5" id="KW-0479">Metal-binding</keyword>
<evidence type="ECO:0000256" key="5">
    <source>
        <dbReference type="ARBA" id="ARBA00022723"/>
    </source>
</evidence>
<comment type="catalytic activity">
    <reaction evidence="11">
        <text>O-phospho-L-threonyl-[protein] + H2O = L-threonyl-[protein] + phosphate</text>
        <dbReference type="Rhea" id="RHEA:47004"/>
        <dbReference type="Rhea" id="RHEA-COMP:11060"/>
        <dbReference type="Rhea" id="RHEA-COMP:11605"/>
        <dbReference type="ChEBI" id="CHEBI:15377"/>
        <dbReference type="ChEBI" id="CHEBI:30013"/>
        <dbReference type="ChEBI" id="CHEBI:43474"/>
        <dbReference type="ChEBI" id="CHEBI:61977"/>
        <dbReference type="EC" id="3.1.3.16"/>
    </reaction>
</comment>
<comment type="cofactor">
    <cofactor evidence="1">
        <name>Mn(2+)</name>
        <dbReference type="ChEBI" id="CHEBI:29035"/>
    </cofactor>
</comment>
<reference evidence="13 14" key="1">
    <citation type="journal article" date="2012" name="Nature">
        <title>Repeated polyploidization of Gossypium genomes and the evolution of spinnable cotton fibres.</title>
        <authorList>
            <person name="Paterson A.H."/>
            <person name="Wendel J.F."/>
            <person name="Gundlach H."/>
            <person name="Guo H."/>
            <person name="Jenkins J."/>
            <person name="Jin D."/>
            <person name="Llewellyn D."/>
            <person name="Showmaker K.C."/>
            <person name="Shu S."/>
            <person name="Udall J."/>
            <person name="Yoo M.J."/>
            <person name="Byers R."/>
            <person name="Chen W."/>
            <person name="Doron-Faigenboim A."/>
            <person name="Duke M.V."/>
            <person name="Gong L."/>
            <person name="Grimwood J."/>
            <person name="Grover C."/>
            <person name="Grupp K."/>
            <person name="Hu G."/>
            <person name="Lee T.H."/>
            <person name="Li J."/>
            <person name="Lin L."/>
            <person name="Liu T."/>
            <person name="Marler B.S."/>
            <person name="Page J.T."/>
            <person name="Roberts A.W."/>
            <person name="Romanel E."/>
            <person name="Sanders W.S."/>
            <person name="Szadkowski E."/>
            <person name="Tan X."/>
            <person name="Tang H."/>
            <person name="Xu C."/>
            <person name="Wang J."/>
            <person name="Wang Z."/>
            <person name="Zhang D."/>
            <person name="Zhang L."/>
            <person name="Ashrafi H."/>
            <person name="Bedon F."/>
            <person name="Bowers J.E."/>
            <person name="Brubaker C.L."/>
            <person name="Chee P.W."/>
            <person name="Das S."/>
            <person name="Gingle A.R."/>
            <person name="Haigler C.H."/>
            <person name="Harker D."/>
            <person name="Hoffmann L.V."/>
            <person name="Hovav R."/>
            <person name="Jones D.C."/>
            <person name="Lemke C."/>
            <person name="Mansoor S."/>
            <person name="ur Rahman M."/>
            <person name="Rainville L.N."/>
            <person name="Rambani A."/>
            <person name="Reddy U.K."/>
            <person name="Rong J.K."/>
            <person name="Saranga Y."/>
            <person name="Scheffler B.E."/>
            <person name="Scheffler J.A."/>
            <person name="Stelly D.M."/>
            <person name="Triplett B.A."/>
            <person name="Van Deynze A."/>
            <person name="Vaslin M.F."/>
            <person name="Waghmare V.N."/>
            <person name="Walford S.A."/>
            <person name="Wright R.J."/>
            <person name="Zaki E.A."/>
            <person name="Zhang T."/>
            <person name="Dennis E.S."/>
            <person name="Mayer K.F."/>
            <person name="Peterson D.G."/>
            <person name="Rokhsar D.S."/>
            <person name="Wang X."/>
            <person name="Schmutz J."/>
        </authorList>
    </citation>
    <scope>NUCLEOTIDE SEQUENCE [LARGE SCALE GENOMIC DNA]</scope>
</reference>
<dbReference type="Proteomes" id="UP000032304">
    <property type="component" value="Chromosome 5"/>
</dbReference>
<evidence type="ECO:0000256" key="2">
    <source>
        <dbReference type="ARBA" id="ARBA00001946"/>
    </source>
</evidence>
<evidence type="ECO:0000313" key="14">
    <source>
        <dbReference type="Proteomes" id="UP000032304"/>
    </source>
</evidence>
<feature type="non-terminal residue" evidence="13">
    <location>
        <position position="1"/>
    </location>
</feature>
<evidence type="ECO:0000313" key="13">
    <source>
        <dbReference type="EMBL" id="KJB29986.1"/>
    </source>
</evidence>
<keyword evidence="14" id="KW-1185">Reference proteome</keyword>
<evidence type="ECO:0000256" key="6">
    <source>
        <dbReference type="ARBA" id="ARBA00022801"/>
    </source>
</evidence>
<organism evidence="13 14">
    <name type="scientific">Gossypium raimondii</name>
    <name type="common">Peruvian cotton</name>
    <name type="synonym">Gossypium klotzschianum subsp. raimondii</name>
    <dbReference type="NCBI Taxonomy" id="29730"/>
    <lineage>
        <taxon>Eukaryota</taxon>
        <taxon>Viridiplantae</taxon>
        <taxon>Streptophyta</taxon>
        <taxon>Embryophyta</taxon>
        <taxon>Tracheophyta</taxon>
        <taxon>Spermatophyta</taxon>
        <taxon>Magnoliopsida</taxon>
        <taxon>eudicotyledons</taxon>
        <taxon>Gunneridae</taxon>
        <taxon>Pentapetalae</taxon>
        <taxon>rosids</taxon>
        <taxon>malvids</taxon>
        <taxon>Malvales</taxon>
        <taxon>Malvaceae</taxon>
        <taxon>Malvoideae</taxon>
        <taxon>Gossypium</taxon>
    </lineage>
</organism>
<evidence type="ECO:0000256" key="4">
    <source>
        <dbReference type="ARBA" id="ARBA00013081"/>
    </source>
</evidence>
<dbReference type="Gramene" id="KJB29986">
    <property type="protein sequence ID" value="KJB29986"/>
    <property type="gene ID" value="B456_005G126900"/>
</dbReference>
<dbReference type="InterPro" id="IPR015655">
    <property type="entry name" value="PP2C"/>
</dbReference>
<dbReference type="AlphaFoldDB" id="A0A0D2RK78"/>
<protein>
    <recommendedName>
        <fullName evidence="4">protein-serine/threonine phosphatase</fullName>
        <ecNumber evidence="4">3.1.3.16</ecNumber>
    </recommendedName>
</protein>
<comment type="cofactor">
    <cofactor evidence="2">
        <name>Mg(2+)</name>
        <dbReference type="ChEBI" id="CHEBI:18420"/>
    </cofactor>
</comment>
<dbReference type="EMBL" id="CM001744">
    <property type="protein sequence ID" value="KJB29986.1"/>
    <property type="molecule type" value="Genomic_DNA"/>
</dbReference>
<gene>
    <name evidence="13" type="ORF">B456_005G126900</name>
</gene>
<dbReference type="SMART" id="SM00332">
    <property type="entry name" value="PP2Cc"/>
    <property type="match status" value="1"/>
</dbReference>
<dbReference type="FunFam" id="3.60.40.10:FF:000024">
    <property type="entry name" value="probable protein phosphatase 2C 33"/>
    <property type="match status" value="1"/>
</dbReference>
<name>A0A0D2RK78_GOSRA</name>
<dbReference type="InterPro" id="IPR001932">
    <property type="entry name" value="PPM-type_phosphatase-like_dom"/>
</dbReference>
<dbReference type="Gene3D" id="3.60.40.10">
    <property type="entry name" value="PPM-type phosphatase domain"/>
    <property type="match status" value="1"/>
</dbReference>
<evidence type="ECO:0000256" key="3">
    <source>
        <dbReference type="ARBA" id="ARBA00006702"/>
    </source>
</evidence>
<accession>A0A0D2RK78</accession>
<evidence type="ECO:0000256" key="9">
    <source>
        <dbReference type="ARBA" id="ARBA00023211"/>
    </source>
</evidence>
<dbReference type="SUPFAM" id="SSF81606">
    <property type="entry name" value="PP2C-like"/>
    <property type="match status" value="1"/>
</dbReference>
<dbReference type="PROSITE" id="PS51746">
    <property type="entry name" value="PPM_2"/>
    <property type="match status" value="1"/>
</dbReference>
<evidence type="ECO:0000256" key="8">
    <source>
        <dbReference type="ARBA" id="ARBA00022912"/>
    </source>
</evidence>
<evidence type="ECO:0000256" key="1">
    <source>
        <dbReference type="ARBA" id="ARBA00001936"/>
    </source>
</evidence>
<evidence type="ECO:0000256" key="7">
    <source>
        <dbReference type="ARBA" id="ARBA00022842"/>
    </source>
</evidence>
<dbReference type="GO" id="GO:0046872">
    <property type="term" value="F:metal ion binding"/>
    <property type="evidence" value="ECO:0007669"/>
    <property type="project" value="UniProtKB-KW"/>
</dbReference>
<evidence type="ECO:0000256" key="11">
    <source>
        <dbReference type="ARBA" id="ARBA00048336"/>
    </source>
</evidence>
<dbReference type="EC" id="3.1.3.16" evidence="4"/>
<dbReference type="InterPro" id="IPR036457">
    <property type="entry name" value="PPM-type-like_dom_sf"/>
</dbReference>
<sequence>KKKNRHQPHPTLPSPPQNKTLKLDSFIYSFSLSSSLNLSLVDRASATVEAVFLISQASNKDFEMGSCFSSAANGKSGNKRDDQVTDASTAITCASPKKQKQRQGLGRWRKKSSGLVPMGEAELHLIPGRMFLNGASSVACLYTQQGKKGTNQDAMLVWENFSSRSDAIFCGVFDGHGPYGHMVAKKVRDSLPVILCTQWKASLTGEQSCLNKSENAPESTMSEDAASLSMDDECCESWEIEENEQLPEMYLPLKQSMLKAFKLMDKELKLHPAIDCFCSGTTAVTLVKQGLDLVIGNVGDSRAVLAMRDKDNSLIAVQLTVDLKPDLPREAARIQQCRGRVFALQDEPEVARVWLPNNDSPGLAMSRAFGDFCLKDFGLISVPDVFYHRLTERDEFVILATDGVWDVLSNKEAIDIVASAPSHSTAARALVDCATRAWRLKYPTSKNDDCAVVCLFLEYLPASNGTAEENYITRIPKECRETMVAIDENKGDSHTSSLGQSDAFHGSTEIVPVTELTEEMLSSKFPGQSKRSLAECISVADDEEWSALEGITRVNSLLSLPRFLSSHKRSTRSRRKWL</sequence>
<dbReference type="PANTHER" id="PTHR47992">
    <property type="entry name" value="PROTEIN PHOSPHATASE"/>
    <property type="match status" value="1"/>
</dbReference>
<dbReference type="CDD" id="cd00143">
    <property type="entry name" value="PP2Cc"/>
    <property type="match status" value="1"/>
</dbReference>
<comment type="similarity">
    <text evidence="3">Belongs to the PP2C family.</text>
</comment>
<comment type="catalytic activity">
    <reaction evidence="10">
        <text>O-phospho-L-seryl-[protein] + H2O = L-seryl-[protein] + phosphate</text>
        <dbReference type="Rhea" id="RHEA:20629"/>
        <dbReference type="Rhea" id="RHEA-COMP:9863"/>
        <dbReference type="Rhea" id="RHEA-COMP:11604"/>
        <dbReference type="ChEBI" id="CHEBI:15377"/>
        <dbReference type="ChEBI" id="CHEBI:29999"/>
        <dbReference type="ChEBI" id="CHEBI:43474"/>
        <dbReference type="ChEBI" id="CHEBI:83421"/>
        <dbReference type="EC" id="3.1.3.16"/>
    </reaction>
</comment>
<keyword evidence="6" id="KW-0378">Hydrolase</keyword>
<dbReference type="Pfam" id="PF00481">
    <property type="entry name" value="PP2C"/>
    <property type="match status" value="1"/>
</dbReference>
<evidence type="ECO:0000256" key="10">
    <source>
        <dbReference type="ARBA" id="ARBA00047761"/>
    </source>
</evidence>
<keyword evidence="9" id="KW-0464">Manganese</keyword>